<dbReference type="AlphaFoldDB" id="A0A3A1R2B8"/>
<gene>
    <name evidence="1" type="ORF">D3H55_11790</name>
</gene>
<comment type="caution">
    <text evidence="1">The sequence shown here is derived from an EMBL/GenBank/DDBJ whole genome shotgun (WGS) entry which is preliminary data.</text>
</comment>
<protein>
    <submittedName>
        <fullName evidence="1">Uncharacterized protein</fullName>
    </submittedName>
</protein>
<accession>A0A3A1R2B8</accession>
<name>A0A3A1R2B8_9BACI</name>
<organism evidence="1 2">
    <name type="scientific">Bacillus salacetis</name>
    <dbReference type="NCBI Taxonomy" id="2315464"/>
    <lineage>
        <taxon>Bacteria</taxon>
        <taxon>Bacillati</taxon>
        <taxon>Bacillota</taxon>
        <taxon>Bacilli</taxon>
        <taxon>Bacillales</taxon>
        <taxon>Bacillaceae</taxon>
        <taxon>Bacillus</taxon>
    </lineage>
</organism>
<evidence type="ECO:0000313" key="1">
    <source>
        <dbReference type="EMBL" id="RIW33330.1"/>
    </source>
</evidence>
<evidence type="ECO:0000313" key="2">
    <source>
        <dbReference type="Proteomes" id="UP000265801"/>
    </source>
</evidence>
<dbReference type="EMBL" id="QXIR01000014">
    <property type="protein sequence ID" value="RIW33330.1"/>
    <property type="molecule type" value="Genomic_DNA"/>
</dbReference>
<proteinExistence type="predicted"/>
<reference evidence="1 2" key="1">
    <citation type="submission" date="2018-09" db="EMBL/GenBank/DDBJ databases">
        <title>Bacillus saliacetes sp. nov., isolated from Thai shrimp paste (Ka-pi).</title>
        <authorList>
            <person name="Daroonpunt R."/>
            <person name="Tanasupawat S."/>
            <person name="Yiamsombut S."/>
        </authorList>
    </citation>
    <scope>NUCLEOTIDE SEQUENCE [LARGE SCALE GENOMIC DNA]</scope>
    <source>
        <strain evidence="1 2">SKP7-4</strain>
    </source>
</reference>
<sequence length="61" mass="6491">MPVGADQGASAFYSIQLQHLAPRGHKPIRQEGKGQPSCRLVLCLSGLIKALPLFIQSSSST</sequence>
<dbReference type="Proteomes" id="UP000265801">
    <property type="component" value="Unassembled WGS sequence"/>
</dbReference>
<keyword evidence="2" id="KW-1185">Reference proteome</keyword>